<name>A0A1L6J8Q5_9SPHN</name>
<reference evidence="4" key="2">
    <citation type="submission" date="2016-12" db="EMBL/GenBank/DDBJ databases">
        <title>Whole genome sequencing of Sphingomonas sp. ABOJV.</title>
        <authorList>
            <person name="Conlan S."/>
            <person name="Thomas P.J."/>
            <person name="Mullikin J."/>
            <person name="Palmore T.N."/>
            <person name="Frank K.M."/>
            <person name="Segre J.A."/>
        </authorList>
    </citation>
    <scope>NUCLEOTIDE SEQUENCE [LARGE SCALE GENOMIC DNA]</scope>
    <source>
        <strain evidence="4">ABOJV</strain>
    </source>
</reference>
<dbReference type="KEGG" id="skr:BRX40_07025"/>
<dbReference type="OrthoDB" id="7462684at2"/>
<evidence type="ECO:0000256" key="1">
    <source>
        <dbReference type="SAM" id="SignalP"/>
    </source>
</evidence>
<reference evidence="3 5" key="3">
    <citation type="submission" date="2018-07" db="EMBL/GenBank/DDBJ databases">
        <title>Genomic and Epidemiologic Investigation of an Indolent Hospital Outbreak.</title>
        <authorList>
            <person name="Johnson R.C."/>
            <person name="Deming C."/>
            <person name="Conlan S."/>
            <person name="Zellmer C.J."/>
            <person name="Michelin A.V."/>
            <person name="Lee-Lin S."/>
            <person name="Thomas P.J."/>
            <person name="Park M."/>
            <person name="Weingarten R.A."/>
            <person name="Less J."/>
            <person name="Dekker J.P."/>
            <person name="Frank K.M."/>
            <person name="Musser K.A."/>
            <person name="Mcquiston J.R."/>
            <person name="Henderson D.K."/>
            <person name="Lau A.F."/>
            <person name="Palmore T.N."/>
            <person name="Segre J.A."/>
        </authorList>
    </citation>
    <scope>NUCLEOTIDE SEQUENCE [LARGE SCALE GENOMIC DNA]</scope>
    <source>
        <strain evidence="3 5">SK-NIH.Env10_0317</strain>
    </source>
</reference>
<protein>
    <submittedName>
        <fullName evidence="2">Uncharacterized protein</fullName>
    </submittedName>
</protein>
<organism evidence="2 4">
    <name type="scientific">Sphingomonas koreensis</name>
    <dbReference type="NCBI Taxonomy" id="93064"/>
    <lineage>
        <taxon>Bacteria</taxon>
        <taxon>Pseudomonadati</taxon>
        <taxon>Pseudomonadota</taxon>
        <taxon>Alphaproteobacteria</taxon>
        <taxon>Sphingomonadales</taxon>
        <taxon>Sphingomonadaceae</taxon>
        <taxon>Sphingomonas</taxon>
    </lineage>
</organism>
<reference evidence="2" key="1">
    <citation type="submission" date="2016-12" db="EMBL/GenBank/DDBJ databases">
        <title>Whole genome sequencing of Sphingomonas koreensis.</title>
        <authorList>
            <person name="Conlan S."/>
            <person name="Thomas P.J."/>
            <person name="Mullikin J."/>
            <person name="Palmore T.N."/>
            <person name="Frank K.M."/>
            <person name="Segre J.A."/>
        </authorList>
    </citation>
    <scope>NUCLEOTIDE SEQUENCE</scope>
    <source>
        <strain evidence="2">ABOJV</strain>
    </source>
</reference>
<keyword evidence="4" id="KW-1185">Reference proteome</keyword>
<dbReference type="STRING" id="93064.BRX40_07025"/>
<evidence type="ECO:0000313" key="4">
    <source>
        <dbReference type="Proteomes" id="UP000185161"/>
    </source>
</evidence>
<keyword evidence="1" id="KW-0732">Signal</keyword>
<dbReference type="Proteomes" id="UP000286681">
    <property type="component" value="Unassembled WGS sequence"/>
</dbReference>
<evidence type="ECO:0000313" key="2">
    <source>
        <dbReference type="EMBL" id="APR52216.1"/>
    </source>
</evidence>
<evidence type="ECO:0000313" key="5">
    <source>
        <dbReference type="Proteomes" id="UP000286681"/>
    </source>
</evidence>
<sequence length="355" mass="38018">MAVRLIAAILIAGAAPAFAQTKPVPLTTEADKPFKHENSGITLPVTLLGFPRKEGQEYVKPQLDVAFRYFPADSSEEVSVYIYRVNTGVPSLWFDVSSSSVEQRASFGRKTRFEMPLTFTPPGQATASGLKAAWTLSDAPYRSTALAMVPVGEWLVKIRYSATTLETASLARRLEDVIAAIGWPGKIKPSPAAAAIADCTSPLKLNGTSKPVKPDGASALMDALMVAAVRDKKGKEEAKEAAPVAWCRDRAVKAPAPVYRPAESDNSYLLAFTDSGQAVWTQPSPSTLFGIGKDGKDGKESWSVSVVLPGETINYLGRDRLPEPAEIGKIIGGQVTSRVSTWGKSTLTLDSATFK</sequence>
<proteinExistence type="predicted"/>
<feature type="signal peptide" evidence="1">
    <location>
        <begin position="1"/>
        <end position="19"/>
    </location>
</feature>
<dbReference type="GeneID" id="44132303"/>
<evidence type="ECO:0000313" key="3">
    <source>
        <dbReference type="EMBL" id="RSU98247.1"/>
    </source>
</evidence>
<dbReference type="Proteomes" id="UP000185161">
    <property type="component" value="Chromosome"/>
</dbReference>
<dbReference type="RefSeq" id="WP_075151120.1">
    <property type="nucleotide sequence ID" value="NZ_CP018820.1"/>
</dbReference>
<dbReference type="EMBL" id="QQWO01000030">
    <property type="protein sequence ID" value="RSU98247.1"/>
    <property type="molecule type" value="Genomic_DNA"/>
</dbReference>
<dbReference type="EMBL" id="CP018820">
    <property type="protein sequence ID" value="APR52216.1"/>
    <property type="molecule type" value="Genomic_DNA"/>
</dbReference>
<gene>
    <name evidence="2" type="ORF">BRX40_07025</name>
    <name evidence="3" type="ORF">CA257_22180</name>
</gene>
<dbReference type="AlphaFoldDB" id="A0A1L6J8Q5"/>
<accession>A0A1L6J8Q5</accession>
<feature type="chain" id="PRO_5041797834" evidence="1">
    <location>
        <begin position="20"/>
        <end position="355"/>
    </location>
</feature>